<evidence type="ECO:0000313" key="9">
    <source>
        <dbReference type="Proteomes" id="UP000564885"/>
    </source>
</evidence>
<evidence type="ECO:0000256" key="2">
    <source>
        <dbReference type="ARBA" id="ARBA00010270"/>
    </source>
</evidence>
<evidence type="ECO:0000256" key="6">
    <source>
        <dbReference type="ARBA" id="ARBA00025321"/>
    </source>
</evidence>
<sequence>MTTSLRKCLGAGALGAALLAGSLAAQAAEVPGDGLAQAARQAQTRTYPGESFTQGKIYYGRPGWRGGYRGGYYGRGYRGGYYRRGYGGGAVAAGVIGGLALGAIAAGAAANAAPPPAYPGAPVGNIYGADPNWVNYCASKYRSFDPTTGTYLARDGRRYPCQ</sequence>
<accession>A0A849IC43</accession>
<comment type="caution">
    <text evidence="8">The sequence shown here is derived from an EMBL/GenBank/DDBJ whole genome shotgun (WGS) entry which is preliminary data.</text>
</comment>
<dbReference type="GO" id="GO:0030246">
    <property type="term" value="F:carbohydrate binding"/>
    <property type="evidence" value="ECO:0007669"/>
    <property type="project" value="UniProtKB-KW"/>
</dbReference>
<keyword evidence="9" id="KW-1185">Reference proteome</keyword>
<protein>
    <recommendedName>
        <fullName evidence="3">Lectin-like protein BA14k</fullName>
    </recommendedName>
</protein>
<keyword evidence="4" id="KW-0472">Membrane</keyword>
<organism evidence="8 9">
    <name type="scientific">Enterovirga aerilata</name>
    <dbReference type="NCBI Taxonomy" id="2730920"/>
    <lineage>
        <taxon>Bacteria</taxon>
        <taxon>Pseudomonadati</taxon>
        <taxon>Pseudomonadota</taxon>
        <taxon>Alphaproteobacteria</taxon>
        <taxon>Hyphomicrobiales</taxon>
        <taxon>Methylobacteriaceae</taxon>
        <taxon>Enterovirga</taxon>
    </lineage>
</organism>
<proteinExistence type="inferred from homology"/>
<feature type="signal peptide" evidence="7">
    <location>
        <begin position="1"/>
        <end position="27"/>
    </location>
</feature>
<dbReference type="AlphaFoldDB" id="A0A849IC43"/>
<dbReference type="InterPro" id="IPR012413">
    <property type="entry name" value="BA14K"/>
</dbReference>
<name>A0A849IC43_9HYPH</name>
<keyword evidence="5" id="KW-0430">Lectin</keyword>
<dbReference type="EMBL" id="JABEPP010000004">
    <property type="protein sequence ID" value="NNM73610.1"/>
    <property type="molecule type" value="Genomic_DNA"/>
</dbReference>
<reference evidence="8 9" key="1">
    <citation type="submission" date="2020-04" db="EMBL/GenBank/DDBJ databases">
        <title>Enterovirga sp. isolate from soil.</title>
        <authorList>
            <person name="Chea S."/>
            <person name="Kim D.-U."/>
        </authorList>
    </citation>
    <scope>NUCLEOTIDE SEQUENCE [LARGE SCALE GENOMIC DNA]</scope>
    <source>
        <strain evidence="8 9">DB1703</strain>
    </source>
</reference>
<gene>
    <name evidence="8" type="ORF">HJG44_14575</name>
</gene>
<comment type="similarity">
    <text evidence="2">Belongs to the BA14k family.</text>
</comment>
<evidence type="ECO:0000313" key="8">
    <source>
        <dbReference type="EMBL" id="NNM73610.1"/>
    </source>
</evidence>
<evidence type="ECO:0000256" key="5">
    <source>
        <dbReference type="ARBA" id="ARBA00022734"/>
    </source>
</evidence>
<comment type="function">
    <text evidence="6">Has immunoglobulin-binding and hemagglutination properties, and can bind to mannose. Essential for virulence. May be involved in LPS biosynthesis or polysaccharide transport.</text>
</comment>
<dbReference type="Pfam" id="PF07886">
    <property type="entry name" value="BA14K"/>
    <property type="match status" value="1"/>
</dbReference>
<keyword evidence="4" id="KW-1003">Cell membrane</keyword>
<keyword evidence="7" id="KW-0732">Signal</keyword>
<evidence type="ECO:0000256" key="3">
    <source>
        <dbReference type="ARBA" id="ARBA00020552"/>
    </source>
</evidence>
<evidence type="ECO:0000256" key="4">
    <source>
        <dbReference type="ARBA" id="ARBA00022475"/>
    </source>
</evidence>
<evidence type="ECO:0000256" key="7">
    <source>
        <dbReference type="SAM" id="SignalP"/>
    </source>
</evidence>
<evidence type="ECO:0000256" key="1">
    <source>
        <dbReference type="ARBA" id="ARBA00004167"/>
    </source>
</evidence>
<dbReference type="Proteomes" id="UP000564885">
    <property type="component" value="Unassembled WGS sequence"/>
</dbReference>
<feature type="chain" id="PRO_5032541512" description="Lectin-like protein BA14k" evidence="7">
    <location>
        <begin position="28"/>
        <end position="162"/>
    </location>
</feature>
<dbReference type="GO" id="GO:0016020">
    <property type="term" value="C:membrane"/>
    <property type="evidence" value="ECO:0007669"/>
    <property type="project" value="UniProtKB-SubCell"/>
</dbReference>
<comment type="subcellular location">
    <subcellularLocation>
        <location evidence="1">Membrane</location>
        <topology evidence="1">Single-pass membrane protein</topology>
    </subcellularLocation>
</comment>